<sequence>MSFLRRLFKGKIGHYWYERDYLARMIEEEKKHQYLKEIIEEGERRMAENPNFIDEVEKSESGCWMEQVYGKQQCKICDFVDDCPIKLQMDWYEFLKAEGKLKPANPNGEAHNGHIPSPDGSY</sequence>
<dbReference type="EMBL" id="CP001100">
    <property type="protein sequence ID" value="ACF13952.1"/>
    <property type="molecule type" value="Genomic_DNA"/>
</dbReference>
<organism evidence="2 3">
    <name type="scientific">Chloroherpeton thalassium (strain ATCC 35110 / GB-78)</name>
    <dbReference type="NCBI Taxonomy" id="517418"/>
    <lineage>
        <taxon>Bacteria</taxon>
        <taxon>Pseudomonadati</taxon>
        <taxon>Chlorobiota</taxon>
        <taxon>Chlorobiia</taxon>
        <taxon>Chlorobiales</taxon>
        <taxon>Chloroherpetonaceae</taxon>
        <taxon>Chloroherpeton</taxon>
    </lineage>
</organism>
<evidence type="ECO:0000313" key="2">
    <source>
        <dbReference type="EMBL" id="ACF13952.1"/>
    </source>
</evidence>
<dbReference type="OrthoDB" id="598085at2"/>
<evidence type="ECO:0000256" key="1">
    <source>
        <dbReference type="SAM" id="MobiDB-lite"/>
    </source>
</evidence>
<name>B3QS07_CHLT3</name>
<feature type="region of interest" description="Disordered" evidence="1">
    <location>
        <begin position="103"/>
        <end position="122"/>
    </location>
</feature>
<proteinExistence type="predicted"/>
<protein>
    <submittedName>
        <fullName evidence="2">Uncharacterized protein</fullName>
    </submittedName>
</protein>
<dbReference type="RefSeq" id="WP_012500036.1">
    <property type="nucleotide sequence ID" value="NC_011026.1"/>
</dbReference>
<accession>B3QS07</accession>
<dbReference type="Proteomes" id="UP000001208">
    <property type="component" value="Chromosome"/>
</dbReference>
<gene>
    <name evidence="2" type="ordered locus">Ctha_1493</name>
</gene>
<keyword evidence="3" id="KW-1185">Reference proteome</keyword>
<dbReference type="STRING" id="517418.Ctha_1493"/>
<evidence type="ECO:0000313" key="3">
    <source>
        <dbReference type="Proteomes" id="UP000001208"/>
    </source>
</evidence>
<dbReference type="HOGENOM" id="CLU_2022596_0_0_10"/>
<dbReference type="AlphaFoldDB" id="B3QS07"/>
<reference evidence="2 3" key="1">
    <citation type="submission" date="2008-06" db="EMBL/GenBank/DDBJ databases">
        <title>Complete sequence of Chloroherpeton thalassium ATCC 35110.</title>
        <authorList>
            <consortium name="US DOE Joint Genome Institute"/>
            <person name="Lucas S."/>
            <person name="Copeland A."/>
            <person name="Lapidus A."/>
            <person name="Glavina del Rio T."/>
            <person name="Dalin E."/>
            <person name="Tice H."/>
            <person name="Bruce D."/>
            <person name="Goodwin L."/>
            <person name="Pitluck S."/>
            <person name="Schmutz J."/>
            <person name="Larimer F."/>
            <person name="Land M."/>
            <person name="Hauser L."/>
            <person name="Kyrpides N."/>
            <person name="Mikhailova N."/>
            <person name="Liu Z."/>
            <person name="Li T."/>
            <person name="Zhao F."/>
            <person name="Overmann J."/>
            <person name="Bryant D.A."/>
            <person name="Richardson P."/>
        </authorList>
    </citation>
    <scope>NUCLEOTIDE SEQUENCE [LARGE SCALE GENOMIC DNA]</scope>
    <source>
        <strain evidence="3">ATCC 35110 / GB-78</strain>
    </source>
</reference>
<dbReference type="eggNOG" id="ENOG5033B5F">
    <property type="taxonomic scope" value="Bacteria"/>
</dbReference>
<dbReference type="KEGG" id="cts:Ctha_1493"/>